<dbReference type="RefSeq" id="WP_379978603.1">
    <property type="nucleotide sequence ID" value="NZ_JBHSFV010000005.1"/>
</dbReference>
<name>A0ABV9HYP5_9FLAO</name>
<proteinExistence type="predicted"/>
<dbReference type="InterPro" id="IPR023346">
    <property type="entry name" value="Lysozyme-like_dom_sf"/>
</dbReference>
<comment type="caution">
    <text evidence="1">The sequence shown here is derived from an EMBL/GenBank/DDBJ whole genome shotgun (WGS) entry which is preliminary data.</text>
</comment>
<dbReference type="Proteomes" id="UP001596043">
    <property type="component" value="Unassembled WGS sequence"/>
</dbReference>
<accession>A0ABV9HYP5</accession>
<evidence type="ECO:0000313" key="1">
    <source>
        <dbReference type="EMBL" id="MFC4634384.1"/>
    </source>
</evidence>
<organism evidence="1 2">
    <name type="scientific">Dokdonia ponticola</name>
    <dbReference type="NCBI Taxonomy" id="2041041"/>
    <lineage>
        <taxon>Bacteria</taxon>
        <taxon>Pseudomonadati</taxon>
        <taxon>Bacteroidota</taxon>
        <taxon>Flavobacteriia</taxon>
        <taxon>Flavobacteriales</taxon>
        <taxon>Flavobacteriaceae</taxon>
        <taxon>Dokdonia</taxon>
    </lineage>
</organism>
<sequence length="223" mass="25019">MIRNLVKITVLPFMIGLLSLGNISEKEREFTKTEDFSQYSTEGLDLFYTAPLPEETLQDVIPSYFPLALTGQMYIGFKEALAFKESQGNYFSINTFGYLGKYQFGASTLDLIGIKNTKNFIKNPALQEKAFLLNTSRNKWVLRRDIKRYSGKWVGGVKITESGILAAAHLAGPGSVKLFLRSGGETSFNDAFGTSIESYLRKFSGYDVSFVQAVKRPRLGDIW</sequence>
<keyword evidence="2" id="KW-1185">Reference proteome</keyword>
<protein>
    <submittedName>
        <fullName evidence="1">Peptidoglycan-binding protein LysM</fullName>
    </submittedName>
</protein>
<dbReference type="SUPFAM" id="SSF53955">
    <property type="entry name" value="Lysozyme-like"/>
    <property type="match status" value="1"/>
</dbReference>
<evidence type="ECO:0000313" key="2">
    <source>
        <dbReference type="Proteomes" id="UP001596043"/>
    </source>
</evidence>
<reference evidence="2" key="1">
    <citation type="journal article" date="2019" name="Int. J. Syst. Evol. Microbiol.">
        <title>The Global Catalogue of Microorganisms (GCM) 10K type strain sequencing project: providing services to taxonomists for standard genome sequencing and annotation.</title>
        <authorList>
            <consortium name="The Broad Institute Genomics Platform"/>
            <consortium name="The Broad Institute Genome Sequencing Center for Infectious Disease"/>
            <person name="Wu L."/>
            <person name="Ma J."/>
        </authorList>
    </citation>
    <scope>NUCLEOTIDE SEQUENCE [LARGE SCALE GENOMIC DNA]</scope>
    <source>
        <strain evidence="2">YJ-61-S</strain>
    </source>
</reference>
<gene>
    <name evidence="1" type="ORF">ACFO3O_10730</name>
</gene>
<dbReference type="EMBL" id="JBHSFV010000005">
    <property type="protein sequence ID" value="MFC4634384.1"/>
    <property type="molecule type" value="Genomic_DNA"/>
</dbReference>